<keyword evidence="1" id="KW-0472">Membrane</keyword>
<name>A0AAV5WHV3_9BILA</name>
<accession>A0AAV5WHV3</accession>
<evidence type="ECO:0000313" key="2">
    <source>
        <dbReference type="EMBL" id="GMT31526.1"/>
    </source>
</evidence>
<organism evidence="2 3">
    <name type="scientific">Pristionchus fissidentatus</name>
    <dbReference type="NCBI Taxonomy" id="1538716"/>
    <lineage>
        <taxon>Eukaryota</taxon>
        <taxon>Metazoa</taxon>
        <taxon>Ecdysozoa</taxon>
        <taxon>Nematoda</taxon>
        <taxon>Chromadorea</taxon>
        <taxon>Rhabditida</taxon>
        <taxon>Rhabditina</taxon>
        <taxon>Diplogasteromorpha</taxon>
        <taxon>Diplogasteroidea</taxon>
        <taxon>Neodiplogasteridae</taxon>
        <taxon>Pristionchus</taxon>
    </lineage>
</organism>
<dbReference type="EMBL" id="BTSY01000006">
    <property type="protein sequence ID" value="GMT31526.1"/>
    <property type="molecule type" value="Genomic_DNA"/>
</dbReference>
<dbReference type="Proteomes" id="UP001432322">
    <property type="component" value="Unassembled WGS sequence"/>
</dbReference>
<proteinExistence type="predicted"/>
<feature type="non-terminal residue" evidence="2">
    <location>
        <position position="1"/>
    </location>
</feature>
<keyword evidence="1" id="KW-1133">Transmembrane helix</keyword>
<keyword evidence="1" id="KW-0812">Transmembrane</keyword>
<evidence type="ECO:0000313" key="3">
    <source>
        <dbReference type="Proteomes" id="UP001432322"/>
    </source>
</evidence>
<keyword evidence="3" id="KW-1185">Reference proteome</keyword>
<evidence type="ECO:0000256" key="1">
    <source>
        <dbReference type="SAM" id="Phobius"/>
    </source>
</evidence>
<sequence>ASTSSSFIRSLPSNISLICARLFLAPFLFLPSRLQLFFFFPPSLLRLALDCDDPGDEEGVMA</sequence>
<gene>
    <name evidence="2" type="ORF">PFISCL1PPCAC_22823</name>
</gene>
<comment type="caution">
    <text evidence="2">The sequence shown here is derived from an EMBL/GenBank/DDBJ whole genome shotgun (WGS) entry which is preliminary data.</text>
</comment>
<feature type="transmembrane region" description="Helical" evidence="1">
    <location>
        <begin position="12"/>
        <end position="30"/>
    </location>
</feature>
<protein>
    <submittedName>
        <fullName evidence="2">Uncharacterized protein</fullName>
    </submittedName>
</protein>
<dbReference type="AlphaFoldDB" id="A0AAV5WHV3"/>
<reference evidence="2" key="1">
    <citation type="submission" date="2023-10" db="EMBL/GenBank/DDBJ databases">
        <title>Genome assembly of Pristionchus species.</title>
        <authorList>
            <person name="Yoshida K."/>
            <person name="Sommer R.J."/>
        </authorList>
    </citation>
    <scope>NUCLEOTIDE SEQUENCE</scope>
    <source>
        <strain evidence="2">RS5133</strain>
    </source>
</reference>